<keyword evidence="3" id="KW-1185">Reference proteome</keyword>
<feature type="region of interest" description="Disordered" evidence="1">
    <location>
        <begin position="47"/>
        <end position="93"/>
    </location>
</feature>
<protein>
    <recommendedName>
        <fullName evidence="4">DUF3352 domain-containing protein</fullName>
    </recommendedName>
</protein>
<sequence>MSSSETPSGPSPEPPRSGGGASKAILVAIVTVVVSGVGVGAYVLGRRSANSGAGSDSSDTTEQGTSGVQSAGATVEGMPPPPPTQRLSPPTQGSPAVWVDVYQPAKVRSALVGNAWLQQQMKKPLGQGFASSWAAFFGSTGEDLKASFKGAVFDVVAGQLLDSPFRALWFVGGSDSNAPAFIVPAPNATAATAYEAMEKVASRGGYTSDKCPYGAPASATVPEGGFKIARWLVAEQSLYAARTADRIVVARQPNMVLRGLCAELTKLEAPANVDLELGFNSEVLGRETVFLTHALGLANGTRLQFGAEGKRLVPRGITGPLLDKVRLDAAPLSDDLLKLVPSDTPVLLALQLKLPESLEGAKIKQYWEGQDPGQVRTRQIALVWTPRGDADLGHEFAILWGRVEDAPALKTMFAGGNTLEQATLCKHQVLASEPQVLQRLQSACEGKSPNLLNAAGPVVEGLRAPGSVTIGLNTGHLLSQLLADGYWSEQQLGKNAPVPGSAPAEIEEARKDLETLPYVGLRGTVEGNSLVPGGFGS</sequence>
<reference evidence="2 3" key="1">
    <citation type="submission" date="2014-04" db="EMBL/GenBank/DDBJ databases">
        <title>Genome assembly of Hyalangium minutum DSM 14724.</title>
        <authorList>
            <person name="Sharma G."/>
            <person name="Subramanian S."/>
        </authorList>
    </citation>
    <scope>NUCLEOTIDE SEQUENCE [LARGE SCALE GENOMIC DNA]</scope>
    <source>
        <strain evidence="2 3">DSM 14724</strain>
    </source>
</reference>
<dbReference type="EMBL" id="JMCB01000006">
    <property type="protein sequence ID" value="KFE67938.1"/>
    <property type="molecule type" value="Genomic_DNA"/>
</dbReference>
<evidence type="ECO:0000313" key="3">
    <source>
        <dbReference type="Proteomes" id="UP000028725"/>
    </source>
</evidence>
<organism evidence="2 3">
    <name type="scientific">Hyalangium minutum</name>
    <dbReference type="NCBI Taxonomy" id="394096"/>
    <lineage>
        <taxon>Bacteria</taxon>
        <taxon>Pseudomonadati</taxon>
        <taxon>Myxococcota</taxon>
        <taxon>Myxococcia</taxon>
        <taxon>Myxococcales</taxon>
        <taxon>Cystobacterineae</taxon>
        <taxon>Archangiaceae</taxon>
        <taxon>Hyalangium</taxon>
    </lineage>
</organism>
<gene>
    <name evidence="2" type="ORF">DB31_7175</name>
</gene>
<feature type="compositionally biased region" description="Polar residues" evidence="1">
    <location>
        <begin position="62"/>
        <end position="72"/>
    </location>
</feature>
<accession>A0A085WJS5</accession>
<evidence type="ECO:0000313" key="2">
    <source>
        <dbReference type="EMBL" id="KFE67938.1"/>
    </source>
</evidence>
<dbReference type="PATRIC" id="fig|394096.3.peg.3218"/>
<proteinExistence type="predicted"/>
<dbReference type="STRING" id="394096.DB31_7175"/>
<evidence type="ECO:0000256" key="1">
    <source>
        <dbReference type="SAM" id="MobiDB-lite"/>
    </source>
</evidence>
<feature type="compositionally biased region" description="Low complexity" evidence="1">
    <location>
        <begin position="47"/>
        <end position="61"/>
    </location>
</feature>
<comment type="caution">
    <text evidence="2">The sequence shown here is derived from an EMBL/GenBank/DDBJ whole genome shotgun (WGS) entry which is preliminary data.</text>
</comment>
<dbReference type="RefSeq" id="WP_044188303.1">
    <property type="nucleotide sequence ID" value="NZ_JMCB01000006.1"/>
</dbReference>
<name>A0A085WJS5_9BACT</name>
<evidence type="ECO:0008006" key="4">
    <source>
        <dbReference type="Google" id="ProtNLM"/>
    </source>
</evidence>
<dbReference type="Proteomes" id="UP000028725">
    <property type="component" value="Unassembled WGS sequence"/>
</dbReference>
<dbReference type="AlphaFoldDB" id="A0A085WJS5"/>